<dbReference type="Proteomes" id="UP000319852">
    <property type="component" value="Chromosome"/>
</dbReference>
<evidence type="ECO:0000256" key="2">
    <source>
        <dbReference type="ARBA" id="ARBA00022679"/>
    </source>
</evidence>
<keyword evidence="2 4" id="KW-0808">Transferase</keyword>
<keyword evidence="5" id="KW-1185">Reference proteome</keyword>
<gene>
    <name evidence="4" type="primary">maa</name>
    <name evidence="4" type="ORF">HG15A2_06560</name>
</gene>
<dbReference type="OrthoDB" id="9812571at2"/>
<dbReference type="AlphaFoldDB" id="A0A517MR89"/>
<sequence length="194" mass="21222">MTENEYESQESWLDLSAYDNSDYDPGRGTLTRTLWYFCSLLFVESVWFPFGGCKLFLLRIFGAKIGTGVTIRSNVRVKYPWLLEVGDHCWIGQDVWIDNLVPVKIGSHVCISQRAYLCTGSHDHRKRTFDLLTGPISIGNGAWVGAVAILLQNVSIGPNALVASGSIVVSDVPAGAIVGGNPAKPIGKRERPIA</sequence>
<proteinExistence type="inferred from homology"/>
<dbReference type="PANTHER" id="PTHR23416:SF23">
    <property type="entry name" value="ACETYLTRANSFERASE C18B11.09C-RELATED"/>
    <property type="match status" value="1"/>
</dbReference>
<evidence type="ECO:0000313" key="5">
    <source>
        <dbReference type="Proteomes" id="UP000319852"/>
    </source>
</evidence>
<reference evidence="4 5" key="1">
    <citation type="submission" date="2019-02" db="EMBL/GenBank/DDBJ databases">
        <title>Deep-cultivation of Planctomycetes and their phenomic and genomic characterization uncovers novel biology.</title>
        <authorList>
            <person name="Wiegand S."/>
            <person name="Jogler M."/>
            <person name="Boedeker C."/>
            <person name="Pinto D."/>
            <person name="Vollmers J."/>
            <person name="Rivas-Marin E."/>
            <person name="Kohn T."/>
            <person name="Peeters S.H."/>
            <person name="Heuer A."/>
            <person name="Rast P."/>
            <person name="Oberbeckmann S."/>
            <person name="Bunk B."/>
            <person name="Jeske O."/>
            <person name="Meyerdierks A."/>
            <person name="Storesund J.E."/>
            <person name="Kallscheuer N."/>
            <person name="Luecker S."/>
            <person name="Lage O.M."/>
            <person name="Pohl T."/>
            <person name="Merkel B.J."/>
            <person name="Hornburger P."/>
            <person name="Mueller R.-W."/>
            <person name="Bruemmer F."/>
            <person name="Labrenz M."/>
            <person name="Spormann A.M."/>
            <person name="Op den Camp H."/>
            <person name="Overmann J."/>
            <person name="Amann R."/>
            <person name="Jetten M.S.M."/>
            <person name="Mascher T."/>
            <person name="Medema M.H."/>
            <person name="Devos D.P."/>
            <person name="Kaster A.-K."/>
            <person name="Ovreas L."/>
            <person name="Rohde M."/>
            <person name="Galperin M.Y."/>
            <person name="Jogler C."/>
        </authorList>
    </citation>
    <scope>NUCLEOTIDE SEQUENCE [LARGE SCALE GENOMIC DNA]</scope>
    <source>
        <strain evidence="4 5">HG15A2</strain>
    </source>
</reference>
<dbReference type="InterPro" id="IPR051159">
    <property type="entry name" value="Hexapeptide_acetyltransf"/>
</dbReference>
<protein>
    <submittedName>
        <fullName evidence="4">Maltose O-acetyltransferase</fullName>
        <ecNumber evidence="4">2.3.1.79</ecNumber>
    </submittedName>
</protein>
<dbReference type="Gene3D" id="2.160.10.10">
    <property type="entry name" value="Hexapeptide repeat proteins"/>
    <property type="match status" value="1"/>
</dbReference>
<dbReference type="RefSeq" id="WP_145057741.1">
    <property type="nucleotide sequence ID" value="NZ_CP036263.1"/>
</dbReference>
<evidence type="ECO:0000256" key="3">
    <source>
        <dbReference type="ARBA" id="ARBA00022737"/>
    </source>
</evidence>
<name>A0A517MR89_9BACT</name>
<dbReference type="SUPFAM" id="SSF51161">
    <property type="entry name" value="Trimeric LpxA-like enzymes"/>
    <property type="match status" value="1"/>
</dbReference>
<dbReference type="InterPro" id="IPR018357">
    <property type="entry name" value="Hexapep_transf_CS"/>
</dbReference>
<evidence type="ECO:0000313" key="4">
    <source>
        <dbReference type="EMBL" id="QDS97395.1"/>
    </source>
</evidence>
<dbReference type="PANTHER" id="PTHR23416">
    <property type="entry name" value="SIALIC ACID SYNTHASE-RELATED"/>
    <property type="match status" value="1"/>
</dbReference>
<evidence type="ECO:0000256" key="1">
    <source>
        <dbReference type="ARBA" id="ARBA00007274"/>
    </source>
</evidence>
<keyword evidence="3" id="KW-0677">Repeat</keyword>
<dbReference type="GO" id="GO:0008925">
    <property type="term" value="F:maltose O-acetyltransferase activity"/>
    <property type="evidence" value="ECO:0007669"/>
    <property type="project" value="UniProtKB-EC"/>
</dbReference>
<dbReference type="EC" id="2.3.1.79" evidence="4"/>
<dbReference type="GO" id="GO:0005829">
    <property type="term" value="C:cytosol"/>
    <property type="evidence" value="ECO:0007669"/>
    <property type="project" value="TreeGrafter"/>
</dbReference>
<dbReference type="PROSITE" id="PS00101">
    <property type="entry name" value="HEXAPEP_TRANSFERASES"/>
    <property type="match status" value="1"/>
</dbReference>
<accession>A0A517MR89</accession>
<dbReference type="KEGG" id="amob:HG15A2_06560"/>
<keyword evidence="4" id="KW-0012">Acyltransferase</keyword>
<dbReference type="EMBL" id="CP036263">
    <property type="protein sequence ID" value="QDS97395.1"/>
    <property type="molecule type" value="Genomic_DNA"/>
</dbReference>
<organism evidence="4 5">
    <name type="scientific">Adhaeretor mobilis</name>
    <dbReference type="NCBI Taxonomy" id="1930276"/>
    <lineage>
        <taxon>Bacteria</taxon>
        <taxon>Pseudomonadati</taxon>
        <taxon>Planctomycetota</taxon>
        <taxon>Planctomycetia</taxon>
        <taxon>Pirellulales</taxon>
        <taxon>Lacipirellulaceae</taxon>
        <taxon>Adhaeretor</taxon>
    </lineage>
</organism>
<dbReference type="NCBIfam" id="NF007797">
    <property type="entry name" value="PRK10502.1"/>
    <property type="match status" value="1"/>
</dbReference>
<dbReference type="InterPro" id="IPR011004">
    <property type="entry name" value="Trimer_LpxA-like_sf"/>
</dbReference>
<dbReference type="CDD" id="cd05825">
    <property type="entry name" value="LbH_wcaF_like"/>
    <property type="match status" value="1"/>
</dbReference>
<comment type="similarity">
    <text evidence="1">Belongs to the transferase hexapeptide repeat family.</text>
</comment>